<feature type="region of interest" description="Disordered" evidence="1">
    <location>
        <begin position="46"/>
        <end position="72"/>
    </location>
</feature>
<evidence type="ECO:0000313" key="2">
    <source>
        <dbReference type="EMBL" id="VCX42602.1"/>
    </source>
</evidence>
<proteinExistence type="predicted"/>
<sequence>MQRTDPGRGEAGDHGVMPSVPLRPSPLGPVGRPRTPLLCVLAPTTGGVCRRGRVPGRLSGEGRGRRAAGARG</sequence>
<comment type="caution">
    <text evidence="2">The sequence shown here is derived from an EMBL/GenBank/DDBJ whole genome shotgun (WGS) entry which is preliminary data.</text>
</comment>
<feature type="compositionally biased region" description="Basic and acidic residues" evidence="1">
    <location>
        <begin position="1"/>
        <end position="13"/>
    </location>
</feature>
<evidence type="ECO:0000313" key="3">
    <source>
        <dbReference type="Proteomes" id="UP000269945"/>
    </source>
</evidence>
<reference evidence="2 3" key="1">
    <citation type="submission" date="2018-10" db="EMBL/GenBank/DDBJ databases">
        <authorList>
            <person name="Ekblom R."/>
            <person name="Jareborg N."/>
        </authorList>
    </citation>
    <scope>NUCLEOTIDE SEQUENCE [LARGE SCALE GENOMIC DNA]</scope>
    <source>
        <tissue evidence="2">Muscle</tissue>
    </source>
</reference>
<name>A0A9X9MD95_GULGU</name>
<feature type="region of interest" description="Disordered" evidence="1">
    <location>
        <begin position="1"/>
        <end position="31"/>
    </location>
</feature>
<dbReference type="AlphaFoldDB" id="A0A9X9MD95"/>
<dbReference type="Proteomes" id="UP000269945">
    <property type="component" value="Unassembled WGS sequence"/>
</dbReference>
<gene>
    <name evidence="2" type="ORF">BN2614_LOCUS2</name>
</gene>
<accession>A0A9X9MD95</accession>
<evidence type="ECO:0000256" key="1">
    <source>
        <dbReference type="SAM" id="MobiDB-lite"/>
    </source>
</evidence>
<keyword evidence="3" id="KW-1185">Reference proteome</keyword>
<dbReference type="EMBL" id="CYRY02046812">
    <property type="protein sequence ID" value="VCX42602.1"/>
    <property type="molecule type" value="Genomic_DNA"/>
</dbReference>
<organism evidence="2 3">
    <name type="scientific">Gulo gulo</name>
    <name type="common">Wolverine</name>
    <name type="synonym">Gluton</name>
    <dbReference type="NCBI Taxonomy" id="48420"/>
    <lineage>
        <taxon>Eukaryota</taxon>
        <taxon>Metazoa</taxon>
        <taxon>Chordata</taxon>
        <taxon>Craniata</taxon>
        <taxon>Vertebrata</taxon>
        <taxon>Euteleostomi</taxon>
        <taxon>Mammalia</taxon>
        <taxon>Eutheria</taxon>
        <taxon>Laurasiatheria</taxon>
        <taxon>Carnivora</taxon>
        <taxon>Caniformia</taxon>
        <taxon>Musteloidea</taxon>
        <taxon>Mustelidae</taxon>
        <taxon>Guloninae</taxon>
        <taxon>Gulo</taxon>
    </lineage>
</organism>
<protein>
    <submittedName>
        <fullName evidence="2">Uncharacterized protein</fullName>
    </submittedName>
</protein>